<dbReference type="GO" id="GO:0009252">
    <property type="term" value="P:peptidoglycan biosynthetic process"/>
    <property type="evidence" value="ECO:0007669"/>
    <property type="project" value="TreeGrafter"/>
</dbReference>
<dbReference type="InterPro" id="IPR001608">
    <property type="entry name" value="Ala_racemase_N"/>
</dbReference>
<accession>A0A1Y1RS48</accession>
<dbReference type="Pfam" id="PF01168">
    <property type="entry name" value="Ala_racemase_N"/>
    <property type="match status" value="1"/>
</dbReference>
<dbReference type="InterPro" id="IPR009006">
    <property type="entry name" value="Ala_racemase/Decarboxylase_C"/>
</dbReference>
<feature type="binding site" evidence="4 6">
    <location>
        <position position="344"/>
    </location>
    <ligand>
        <name>substrate</name>
    </ligand>
</feature>
<comment type="catalytic activity">
    <reaction evidence="4">
        <text>L-alanine = D-alanine</text>
        <dbReference type="Rhea" id="RHEA:20249"/>
        <dbReference type="ChEBI" id="CHEBI:57416"/>
        <dbReference type="ChEBI" id="CHEBI:57972"/>
        <dbReference type="EC" id="5.1.1.1"/>
    </reaction>
</comment>
<evidence type="ECO:0000259" key="7">
    <source>
        <dbReference type="SMART" id="SM01005"/>
    </source>
</evidence>
<sequence>MSVENLYREHGFVPLEAPCAAERLALIDLDAVERNVRRIKQLIGGRALIAVVKADAYGHGAVDVARSALAAGADYLGVAHVTEAHLLRQAGIGAPMVAWLHTPHTDFETALRDDLELGVSSSWELQKIAEAHRATGQLAPARLHLKIDTGLGRNGATMEQLPALATAARELEIIGVVQVVGVFSHLAVADEPQRPETSEQSRVFDEAISQLQRAGLNPQLRHLANTPATFSVASQGPEENLLRDGVRVGLGLYGLSPLGGVSPQELGLSPVMHLQTYISAVKEVPAGQGVSYGLNYMTDKPTTLALVPMGYADGVPRVATGGPVRIYPAGGQPRTYREVGRIAMDQLVIDLGEPGLADPAAGYLGAPAVLFGAGENPPVTRWAEAAGTINYEIVTRISPRVTRVSVGGSWRKSSAYEHPTRTVEA</sequence>
<dbReference type="AlphaFoldDB" id="A0A1Y1RS48"/>
<dbReference type="PANTHER" id="PTHR30511">
    <property type="entry name" value="ALANINE RACEMASE"/>
    <property type="match status" value="1"/>
</dbReference>
<evidence type="ECO:0000256" key="6">
    <source>
        <dbReference type="PIRSR" id="PIRSR600821-52"/>
    </source>
</evidence>
<keyword evidence="9" id="KW-1185">Reference proteome</keyword>
<dbReference type="GO" id="GO:0005829">
    <property type="term" value="C:cytosol"/>
    <property type="evidence" value="ECO:0007669"/>
    <property type="project" value="TreeGrafter"/>
</dbReference>
<feature type="modified residue" description="N6-(pyridoxal phosphate)lysine" evidence="4 5">
    <location>
        <position position="53"/>
    </location>
</feature>
<dbReference type="GO" id="GO:0008784">
    <property type="term" value="F:alanine racemase activity"/>
    <property type="evidence" value="ECO:0007669"/>
    <property type="project" value="UniProtKB-UniRule"/>
</dbReference>
<dbReference type="Proteomes" id="UP000192359">
    <property type="component" value="Unassembled WGS sequence"/>
</dbReference>
<dbReference type="Gene3D" id="3.20.20.10">
    <property type="entry name" value="Alanine racemase"/>
    <property type="match status" value="1"/>
</dbReference>
<keyword evidence="2 4" id="KW-0663">Pyridoxal phosphate</keyword>
<dbReference type="SMART" id="SM01005">
    <property type="entry name" value="Ala_racemase_C"/>
    <property type="match status" value="1"/>
</dbReference>
<evidence type="ECO:0000256" key="4">
    <source>
        <dbReference type="HAMAP-Rule" id="MF_01201"/>
    </source>
</evidence>
<dbReference type="HAMAP" id="MF_01201">
    <property type="entry name" value="Ala_racemase"/>
    <property type="match status" value="1"/>
</dbReference>
<evidence type="ECO:0000256" key="3">
    <source>
        <dbReference type="ARBA" id="ARBA00023235"/>
    </source>
</evidence>
<dbReference type="PRINTS" id="PR00992">
    <property type="entry name" value="ALARACEMASE"/>
</dbReference>
<dbReference type="InterPro" id="IPR000821">
    <property type="entry name" value="Ala_racemase"/>
</dbReference>
<comment type="similarity">
    <text evidence="4">Belongs to the alanine racemase family.</text>
</comment>
<evidence type="ECO:0000256" key="5">
    <source>
        <dbReference type="PIRSR" id="PIRSR600821-50"/>
    </source>
</evidence>
<dbReference type="PANTHER" id="PTHR30511:SF0">
    <property type="entry name" value="ALANINE RACEMASE, CATABOLIC-RELATED"/>
    <property type="match status" value="1"/>
</dbReference>
<proteinExistence type="inferred from homology"/>
<dbReference type="Pfam" id="PF00842">
    <property type="entry name" value="Ala_racemase_C"/>
    <property type="match status" value="1"/>
</dbReference>
<dbReference type="Gene3D" id="2.40.37.10">
    <property type="entry name" value="Lyase, Ornithine Decarboxylase, Chain A, domain 1"/>
    <property type="match status" value="1"/>
</dbReference>
<evidence type="ECO:0000256" key="2">
    <source>
        <dbReference type="ARBA" id="ARBA00022898"/>
    </source>
</evidence>
<feature type="active site" description="Proton acceptor; specific for L-alanine" evidence="4">
    <location>
        <position position="292"/>
    </location>
</feature>
<comment type="cofactor">
    <cofactor evidence="1 4 5">
        <name>pyridoxal 5'-phosphate</name>
        <dbReference type="ChEBI" id="CHEBI:597326"/>
    </cofactor>
</comment>
<dbReference type="GO" id="GO:0030632">
    <property type="term" value="P:D-alanine biosynthetic process"/>
    <property type="evidence" value="ECO:0007669"/>
    <property type="project" value="UniProtKB-UniRule"/>
</dbReference>
<dbReference type="InterPro" id="IPR011079">
    <property type="entry name" value="Ala_racemase_C"/>
</dbReference>
<comment type="function">
    <text evidence="4">Catalyzes the interconversion of L-alanine and D-alanine. May also act on other amino acids.</text>
</comment>
<dbReference type="InterPro" id="IPR029066">
    <property type="entry name" value="PLP-binding_barrel"/>
</dbReference>
<comment type="caution">
    <text evidence="8">The sequence shown here is derived from an EMBL/GenBank/DDBJ whole genome shotgun (WGS) entry which is preliminary data.</text>
</comment>
<dbReference type="CDD" id="cd00430">
    <property type="entry name" value="PLPDE_III_AR"/>
    <property type="match status" value="1"/>
</dbReference>
<evidence type="ECO:0000313" key="9">
    <source>
        <dbReference type="Proteomes" id="UP000192359"/>
    </source>
</evidence>
<keyword evidence="3 4" id="KW-0413">Isomerase</keyword>
<protein>
    <recommendedName>
        <fullName evidence="4">Alanine racemase</fullName>
        <ecNumber evidence="4">5.1.1.1</ecNumber>
    </recommendedName>
</protein>
<dbReference type="EC" id="5.1.1.1" evidence="4"/>
<dbReference type="InterPro" id="IPR020622">
    <property type="entry name" value="Ala_racemase_pyridoxalP-BS"/>
</dbReference>
<dbReference type="PROSITE" id="PS00395">
    <property type="entry name" value="ALANINE_RACEMASE"/>
    <property type="match status" value="1"/>
</dbReference>
<comment type="pathway">
    <text evidence="4">Amino-acid biosynthesis; D-alanine biosynthesis; D-alanine from L-alanine: step 1/1.</text>
</comment>
<feature type="binding site" evidence="4 6">
    <location>
        <position position="153"/>
    </location>
    <ligand>
        <name>substrate</name>
    </ligand>
</feature>
<name>A0A1Y1RS48_9MICC</name>
<feature type="active site" description="Proton acceptor; specific for D-alanine" evidence="4">
    <location>
        <position position="53"/>
    </location>
</feature>
<dbReference type="UniPathway" id="UPA00042">
    <property type="reaction ID" value="UER00497"/>
</dbReference>
<gene>
    <name evidence="8" type="ORF">A7979_09800</name>
</gene>
<feature type="domain" description="Alanine racemase C-terminal" evidence="7">
    <location>
        <begin position="271"/>
        <end position="406"/>
    </location>
</feature>
<dbReference type="SUPFAM" id="SSF50621">
    <property type="entry name" value="Alanine racemase C-terminal domain-like"/>
    <property type="match status" value="1"/>
</dbReference>
<dbReference type="SUPFAM" id="SSF51419">
    <property type="entry name" value="PLP-binding barrel"/>
    <property type="match status" value="1"/>
</dbReference>
<reference evidence="8 9" key="1">
    <citation type="submission" date="2016-05" db="EMBL/GenBank/DDBJ databases">
        <title>Draft genome sequence of a porcine commensal Rothia nasimurium.</title>
        <authorList>
            <person name="Gaiser R.A."/>
            <person name="Van Baarlen P."/>
            <person name="Wells J.M."/>
        </authorList>
    </citation>
    <scope>NUCLEOTIDE SEQUENCE [LARGE SCALE GENOMIC DNA]</scope>
    <source>
        <strain evidence="8 9">PT-32</strain>
    </source>
</reference>
<evidence type="ECO:0000313" key="8">
    <source>
        <dbReference type="EMBL" id="ORC24438.1"/>
    </source>
</evidence>
<evidence type="ECO:0000256" key="1">
    <source>
        <dbReference type="ARBA" id="ARBA00001933"/>
    </source>
</evidence>
<organism evidence="8 9">
    <name type="scientific">Rothia nasimurium</name>
    <dbReference type="NCBI Taxonomy" id="85336"/>
    <lineage>
        <taxon>Bacteria</taxon>
        <taxon>Bacillati</taxon>
        <taxon>Actinomycetota</taxon>
        <taxon>Actinomycetes</taxon>
        <taxon>Micrococcales</taxon>
        <taxon>Micrococcaceae</taxon>
        <taxon>Rothia</taxon>
    </lineage>
</organism>
<dbReference type="NCBIfam" id="TIGR00492">
    <property type="entry name" value="alr"/>
    <property type="match status" value="1"/>
</dbReference>
<dbReference type="RefSeq" id="WP_257617988.1">
    <property type="nucleotide sequence ID" value="NZ_LXWF01000004.1"/>
</dbReference>
<dbReference type="EMBL" id="LXWF01000004">
    <property type="protein sequence ID" value="ORC24438.1"/>
    <property type="molecule type" value="Genomic_DNA"/>
</dbReference>
<dbReference type="FunFam" id="3.20.20.10:FF:000002">
    <property type="entry name" value="Alanine racemase"/>
    <property type="match status" value="1"/>
</dbReference>
<dbReference type="GO" id="GO:0030170">
    <property type="term" value="F:pyridoxal phosphate binding"/>
    <property type="evidence" value="ECO:0007669"/>
    <property type="project" value="UniProtKB-UniRule"/>
</dbReference>